<evidence type="ECO:0000313" key="2">
    <source>
        <dbReference type="Proteomes" id="UP000742786"/>
    </source>
</evidence>
<name>A0A916J301_9PROT</name>
<comment type="caution">
    <text evidence="1">The sequence shown here is derived from an EMBL/GenBank/DDBJ whole genome shotgun (WGS) entry which is preliminary data.</text>
</comment>
<sequence length="59" mass="6407">MAFAVHAKEIPAADFDVVSDLTAVLLSVLLRLMDFVMPSTLASELSNRTWVMSGVIVAR</sequence>
<proteinExistence type="predicted"/>
<dbReference type="EMBL" id="CAJQUM010000001">
    <property type="protein sequence ID" value="CAG4882888.1"/>
    <property type="molecule type" value="Genomic_DNA"/>
</dbReference>
<protein>
    <submittedName>
        <fullName evidence="1">Uncharacterized protein</fullName>
    </submittedName>
</protein>
<reference evidence="1" key="1">
    <citation type="submission" date="2021-04" db="EMBL/GenBank/DDBJ databases">
        <authorList>
            <person name="Hornung B."/>
        </authorList>
    </citation>
    <scope>NUCLEOTIDE SEQUENCE</scope>
    <source>
        <strain evidence="1">G5G6</strain>
    </source>
</reference>
<organism evidence="1 2">
    <name type="scientific">Georgfuchsia toluolica</name>
    <dbReference type="NCBI Taxonomy" id="424218"/>
    <lineage>
        <taxon>Bacteria</taxon>
        <taxon>Pseudomonadati</taxon>
        <taxon>Pseudomonadota</taxon>
        <taxon>Betaproteobacteria</taxon>
        <taxon>Nitrosomonadales</taxon>
        <taxon>Sterolibacteriaceae</taxon>
        <taxon>Georgfuchsia</taxon>
    </lineage>
</organism>
<dbReference type="Proteomes" id="UP000742786">
    <property type="component" value="Unassembled WGS sequence"/>
</dbReference>
<gene>
    <name evidence="1" type="ORF">GTOL_10770</name>
</gene>
<accession>A0A916J301</accession>
<evidence type="ECO:0000313" key="1">
    <source>
        <dbReference type="EMBL" id="CAG4882888.1"/>
    </source>
</evidence>
<keyword evidence="2" id="KW-1185">Reference proteome</keyword>
<dbReference type="AlphaFoldDB" id="A0A916J301"/>